<evidence type="ECO:0000256" key="3">
    <source>
        <dbReference type="ARBA" id="ARBA00023274"/>
    </source>
</evidence>
<evidence type="ECO:0000256" key="6">
    <source>
        <dbReference type="SAM" id="MobiDB-lite"/>
    </source>
</evidence>
<gene>
    <name evidence="5 7" type="primary">rpmH</name>
    <name evidence="7" type="ORF">XM47_05815</name>
</gene>
<reference evidence="7 8" key="1">
    <citation type="submission" date="2015-04" db="EMBL/GenBank/DDBJ databases">
        <title>Draft Genome Sequence of the Novel Agar-Digesting Marine Bacterium Q1.</title>
        <authorList>
            <person name="Li Y."/>
            <person name="Li D."/>
            <person name="Chen G."/>
            <person name="Du Z."/>
        </authorList>
    </citation>
    <scope>NUCLEOTIDE SEQUENCE [LARGE SCALE GENOMIC DNA]</scope>
    <source>
        <strain evidence="7 8">Q1</strain>
    </source>
</reference>
<dbReference type="PANTHER" id="PTHR14503">
    <property type="entry name" value="MITOCHONDRIAL RIBOSOMAL PROTEIN 34 FAMILY MEMBER"/>
    <property type="match status" value="1"/>
</dbReference>
<keyword evidence="2 5" id="KW-0689">Ribosomal protein</keyword>
<proteinExistence type="inferred from homology"/>
<evidence type="ECO:0000313" key="7">
    <source>
        <dbReference type="EMBL" id="KMT65971.1"/>
    </source>
</evidence>
<comment type="caution">
    <text evidence="7">The sequence shown here is derived from an EMBL/GenBank/DDBJ whole genome shotgun (WGS) entry which is preliminary data.</text>
</comment>
<comment type="similarity">
    <text evidence="1 5">Belongs to the bacterial ribosomal protein bL34 family.</text>
</comment>
<dbReference type="HAMAP" id="MF_00391">
    <property type="entry name" value="Ribosomal_bL34"/>
    <property type="match status" value="1"/>
</dbReference>
<dbReference type="InterPro" id="IPR000271">
    <property type="entry name" value="Ribosomal_bL34"/>
</dbReference>
<dbReference type="InterPro" id="IPR020939">
    <property type="entry name" value="Ribosomal_bL34_CS"/>
</dbReference>
<evidence type="ECO:0000256" key="4">
    <source>
        <dbReference type="ARBA" id="ARBA00035177"/>
    </source>
</evidence>
<dbReference type="GO" id="GO:1990904">
    <property type="term" value="C:ribonucleoprotein complex"/>
    <property type="evidence" value="ECO:0007669"/>
    <property type="project" value="UniProtKB-KW"/>
</dbReference>
<evidence type="ECO:0000256" key="2">
    <source>
        <dbReference type="ARBA" id="ARBA00022980"/>
    </source>
</evidence>
<feature type="compositionally biased region" description="Basic residues" evidence="6">
    <location>
        <begin position="10"/>
        <end position="19"/>
    </location>
</feature>
<evidence type="ECO:0000313" key="8">
    <source>
        <dbReference type="Proteomes" id="UP000037600"/>
    </source>
</evidence>
<dbReference type="Pfam" id="PF00468">
    <property type="entry name" value="Ribosomal_L34"/>
    <property type="match status" value="1"/>
</dbReference>
<dbReference type="PATRIC" id="fig|1513271.3.peg.1191"/>
<dbReference type="NCBIfam" id="TIGR01030">
    <property type="entry name" value="rpmH_bact"/>
    <property type="match status" value="1"/>
</dbReference>
<organism evidence="7 8">
    <name type="scientific">Catenovulum maritimum</name>
    <dbReference type="NCBI Taxonomy" id="1513271"/>
    <lineage>
        <taxon>Bacteria</taxon>
        <taxon>Pseudomonadati</taxon>
        <taxon>Pseudomonadota</taxon>
        <taxon>Gammaproteobacteria</taxon>
        <taxon>Alteromonadales</taxon>
        <taxon>Alteromonadaceae</taxon>
        <taxon>Catenovulum</taxon>
    </lineage>
</organism>
<dbReference type="PROSITE" id="PS00784">
    <property type="entry name" value="RIBOSOMAL_L34"/>
    <property type="match status" value="1"/>
</dbReference>
<dbReference type="AlphaFoldDB" id="A0A0J8JMY1"/>
<accession>A0A0J8JMY1</accession>
<dbReference type="RefSeq" id="WP_048690680.1">
    <property type="nucleotide sequence ID" value="NZ_KQ130485.1"/>
</dbReference>
<dbReference type="STRING" id="1513271.XM47_05815"/>
<dbReference type="FunFam" id="1.10.287.3980:FF:000001">
    <property type="entry name" value="Mitochondrial ribosomal protein L34"/>
    <property type="match status" value="1"/>
</dbReference>
<evidence type="ECO:0000256" key="5">
    <source>
        <dbReference type="HAMAP-Rule" id="MF_00391"/>
    </source>
</evidence>
<feature type="region of interest" description="Disordered" evidence="6">
    <location>
        <begin position="1"/>
        <end position="44"/>
    </location>
</feature>
<protein>
    <recommendedName>
        <fullName evidence="4 5">Large ribosomal subunit protein bL34</fullName>
    </recommendedName>
</protein>
<dbReference type="OrthoDB" id="9804164at2"/>
<dbReference type="Gene3D" id="1.10.287.3980">
    <property type="match status" value="1"/>
</dbReference>
<dbReference type="Proteomes" id="UP000037600">
    <property type="component" value="Unassembled WGS sequence"/>
</dbReference>
<dbReference type="GO" id="GO:0006412">
    <property type="term" value="P:translation"/>
    <property type="evidence" value="ECO:0007669"/>
    <property type="project" value="UniProtKB-UniRule"/>
</dbReference>
<evidence type="ECO:0000256" key="1">
    <source>
        <dbReference type="ARBA" id="ARBA00010111"/>
    </source>
</evidence>
<keyword evidence="3 5" id="KW-0687">Ribonucleoprotein</keyword>
<dbReference type="EMBL" id="LAZL01000007">
    <property type="protein sequence ID" value="KMT65971.1"/>
    <property type="molecule type" value="Genomic_DNA"/>
</dbReference>
<dbReference type="PANTHER" id="PTHR14503:SF4">
    <property type="entry name" value="LARGE RIBOSOMAL SUBUNIT PROTEIN BL34M"/>
    <property type="match status" value="1"/>
</dbReference>
<dbReference type="GO" id="GO:0005840">
    <property type="term" value="C:ribosome"/>
    <property type="evidence" value="ECO:0007669"/>
    <property type="project" value="UniProtKB-KW"/>
</dbReference>
<sequence>MKRTFQPSNLKRKRNHGFRARMATKSGRQILARRRAKGRKELSA</sequence>
<name>A0A0J8JMY1_9ALTE</name>
<keyword evidence="8" id="KW-1185">Reference proteome</keyword>
<dbReference type="GO" id="GO:0003735">
    <property type="term" value="F:structural constituent of ribosome"/>
    <property type="evidence" value="ECO:0007669"/>
    <property type="project" value="InterPro"/>
</dbReference>